<reference evidence="2 3" key="1">
    <citation type="journal article" date="2019" name="Genome Biol. Evol.">
        <title>Insights into the evolution of the New World diploid cottons (Gossypium, subgenus Houzingenia) based on genome sequencing.</title>
        <authorList>
            <person name="Grover C.E."/>
            <person name="Arick M.A. 2nd"/>
            <person name="Thrash A."/>
            <person name="Conover J.L."/>
            <person name="Sanders W.S."/>
            <person name="Peterson D.G."/>
            <person name="Frelichowski J.E."/>
            <person name="Scheffler J.A."/>
            <person name="Scheffler B.E."/>
            <person name="Wendel J.F."/>
        </authorList>
    </citation>
    <scope>NUCLEOTIDE SEQUENCE [LARGE SCALE GENOMIC DNA]</scope>
    <source>
        <strain evidence="2">8</strain>
        <tissue evidence="2">Leaf</tissue>
    </source>
</reference>
<feature type="domain" description="Zinc knuckle CX2CX4HX4C" evidence="1">
    <location>
        <begin position="85"/>
        <end position="129"/>
    </location>
</feature>
<evidence type="ECO:0000313" key="3">
    <source>
        <dbReference type="Proteomes" id="UP000593568"/>
    </source>
</evidence>
<dbReference type="Proteomes" id="UP000593568">
    <property type="component" value="Unassembled WGS sequence"/>
</dbReference>
<proteinExistence type="predicted"/>
<dbReference type="AlphaFoldDB" id="A0A7J9DME4"/>
<accession>A0A7J9DME4</accession>
<organism evidence="2 3">
    <name type="scientific">Gossypium trilobum</name>
    <dbReference type="NCBI Taxonomy" id="34281"/>
    <lineage>
        <taxon>Eukaryota</taxon>
        <taxon>Viridiplantae</taxon>
        <taxon>Streptophyta</taxon>
        <taxon>Embryophyta</taxon>
        <taxon>Tracheophyta</taxon>
        <taxon>Spermatophyta</taxon>
        <taxon>Magnoliopsida</taxon>
        <taxon>eudicotyledons</taxon>
        <taxon>Gunneridae</taxon>
        <taxon>Pentapetalae</taxon>
        <taxon>rosids</taxon>
        <taxon>malvids</taxon>
        <taxon>Malvales</taxon>
        <taxon>Malvaceae</taxon>
        <taxon>Malvoideae</taxon>
        <taxon>Gossypium</taxon>
    </lineage>
</organism>
<keyword evidence="3" id="KW-1185">Reference proteome</keyword>
<gene>
    <name evidence="2" type="ORF">Gotri_024483</name>
</gene>
<dbReference type="EMBL" id="JABEZW010000003">
    <property type="protein sequence ID" value="MBA0761912.1"/>
    <property type="molecule type" value="Genomic_DNA"/>
</dbReference>
<dbReference type="InterPro" id="IPR025836">
    <property type="entry name" value="Zn_knuckle_CX2CX4HX4C"/>
</dbReference>
<evidence type="ECO:0000259" key="1">
    <source>
        <dbReference type="Pfam" id="PF14392"/>
    </source>
</evidence>
<dbReference type="Pfam" id="PF14392">
    <property type="entry name" value="zf-CCHC_4"/>
    <property type="match status" value="1"/>
</dbReference>
<evidence type="ECO:0000313" key="2">
    <source>
        <dbReference type="EMBL" id="MBA0761912.1"/>
    </source>
</evidence>
<comment type="caution">
    <text evidence="2">The sequence shown here is derived from an EMBL/GenBank/DDBJ whole genome shotgun (WGS) entry which is preliminary data.</text>
</comment>
<sequence length="224" mass="25579">MLVGGRGHLTIVYCWSINWIKEKIRRMLVSVLQTFGVQVHDIPPGLTSKGLARSLGNIMGQFLDHNTQSKRNFLSNYMRIRLWLDIWEPIMWKKMRHQREECFEVGFSYEDVPIMCYVCRAIEHSEANCVQKLDMSKGGLRQQWAAKVVFDHGQDIGGLATVRDGGCVDKEILAMDMEALKKQLRICNTLLLDPITGSVQWDVTFVVGATLANISNQIKSYDNE</sequence>
<name>A0A7J9DME4_9ROSI</name>
<protein>
    <recommendedName>
        <fullName evidence="1">Zinc knuckle CX2CX4HX4C domain-containing protein</fullName>
    </recommendedName>
</protein>